<accession>A0A1I6SQU4</accession>
<dbReference type="EMBL" id="FOZP01000010">
    <property type="protein sequence ID" value="SFS79273.1"/>
    <property type="molecule type" value="Genomic_DNA"/>
</dbReference>
<dbReference type="AlphaFoldDB" id="A0A1I6SQU4"/>
<evidence type="ECO:0000313" key="3">
    <source>
        <dbReference type="Proteomes" id="UP000199312"/>
    </source>
</evidence>
<sequence length="269" mass="29815">MTLHEAIIQVLAQDNSSLSPSQIADALNKNNWYVKKDGSSIKSNQIGARVTNYPHLFIKEGSLIGLKSKTGVQKINPIQKSKTSISAISSNSNLALKVLMNEKNFKPASTIDTLVSDEPGLYCIRIANINAFNTPFNKVLTERNHNIVYIGIASQSLKKRFLGQELRAKGHGTFFRSIGAVLGYTPPKGSLADKKNQNNYKFSAKDEHHIISWINNNLIVNWVPLNGDLNSIENELIKQHLPLLNIAGNPLALSELSELRNYCKRIARG</sequence>
<proteinExistence type="predicted"/>
<gene>
    <name evidence="2" type="ORF">SAMN04488006_0059</name>
</gene>
<protein>
    <recommendedName>
        <fullName evidence="1">GIY-YIG catalytic domain-containing protein</fullName>
    </recommendedName>
</protein>
<dbReference type="InterPro" id="IPR049311">
    <property type="entry name" value="GIY_YIG_cat"/>
</dbReference>
<reference evidence="3" key="1">
    <citation type="submission" date="2016-10" db="EMBL/GenBank/DDBJ databases">
        <authorList>
            <person name="Varghese N."/>
            <person name="Submissions S."/>
        </authorList>
    </citation>
    <scope>NUCLEOTIDE SEQUENCE [LARGE SCALE GENOMIC DNA]</scope>
    <source>
        <strain evidence="3">DSM 24450</strain>
    </source>
</reference>
<dbReference type="OrthoDB" id="5071506at2"/>
<keyword evidence="3" id="KW-1185">Reference proteome</keyword>
<feature type="domain" description="GIY-YIG catalytic" evidence="1">
    <location>
        <begin position="120"/>
        <end position="260"/>
    </location>
</feature>
<dbReference type="Proteomes" id="UP000199312">
    <property type="component" value="Unassembled WGS sequence"/>
</dbReference>
<dbReference type="STRING" id="593133.SAMN04488006_0059"/>
<evidence type="ECO:0000259" key="1">
    <source>
        <dbReference type="Pfam" id="PF20815"/>
    </source>
</evidence>
<evidence type="ECO:0000313" key="2">
    <source>
        <dbReference type="EMBL" id="SFS79273.1"/>
    </source>
</evidence>
<dbReference type="RefSeq" id="WP_090230235.1">
    <property type="nucleotide sequence ID" value="NZ_FOZP01000010.1"/>
</dbReference>
<name>A0A1I6SQU4_9FLAO</name>
<organism evidence="2 3">
    <name type="scientific">Lutibacter maritimus</name>
    <dbReference type="NCBI Taxonomy" id="593133"/>
    <lineage>
        <taxon>Bacteria</taxon>
        <taxon>Pseudomonadati</taxon>
        <taxon>Bacteroidota</taxon>
        <taxon>Flavobacteriia</taxon>
        <taxon>Flavobacteriales</taxon>
        <taxon>Flavobacteriaceae</taxon>
        <taxon>Lutibacter</taxon>
    </lineage>
</organism>
<dbReference type="Pfam" id="PF20815">
    <property type="entry name" value="GIY_YIG_2"/>
    <property type="match status" value="1"/>
</dbReference>